<keyword evidence="10 16" id="KW-0627">Porphyrin biosynthesis</keyword>
<comment type="pathway">
    <text evidence="2">Porphyrin-containing compound metabolism; protoporphyrin-IX biosynthesis; coproporphyrinogen-III from 5-aminolevulinate: step 1/4.</text>
</comment>
<dbReference type="STRING" id="158441.A0A226DFH1"/>
<dbReference type="PIRSF" id="PIRSF001415">
    <property type="entry name" value="Porphbilin_synth"/>
    <property type="match status" value="1"/>
</dbReference>
<dbReference type="EMBL" id="LNIX01000021">
    <property type="protein sequence ID" value="OXA43604.1"/>
    <property type="molecule type" value="Genomic_DNA"/>
</dbReference>
<evidence type="ECO:0000256" key="9">
    <source>
        <dbReference type="ARBA" id="ARBA00023239"/>
    </source>
</evidence>
<evidence type="ECO:0000256" key="2">
    <source>
        <dbReference type="ARBA" id="ARBA00004694"/>
    </source>
</evidence>
<dbReference type="Pfam" id="PF00490">
    <property type="entry name" value="ALAD"/>
    <property type="match status" value="1"/>
</dbReference>
<comment type="catalytic activity">
    <reaction evidence="13 16">
        <text>2 5-aminolevulinate = porphobilinogen + 2 H2O + H(+)</text>
        <dbReference type="Rhea" id="RHEA:24064"/>
        <dbReference type="ChEBI" id="CHEBI:15377"/>
        <dbReference type="ChEBI" id="CHEBI:15378"/>
        <dbReference type="ChEBI" id="CHEBI:58126"/>
        <dbReference type="ChEBI" id="CHEBI:356416"/>
        <dbReference type="EC" id="4.2.1.24"/>
    </reaction>
</comment>
<dbReference type="OrthoDB" id="1530at2759"/>
<evidence type="ECO:0000256" key="15">
    <source>
        <dbReference type="PIRSR" id="PIRSR001415-2"/>
    </source>
</evidence>
<dbReference type="SUPFAM" id="SSF51569">
    <property type="entry name" value="Aldolase"/>
    <property type="match status" value="1"/>
</dbReference>
<evidence type="ECO:0000256" key="11">
    <source>
        <dbReference type="ARBA" id="ARBA00025628"/>
    </source>
</evidence>
<dbReference type="Gene3D" id="3.20.20.70">
    <property type="entry name" value="Aldolase class I"/>
    <property type="match status" value="1"/>
</dbReference>
<dbReference type="EC" id="4.2.1.24" evidence="4 16"/>
<dbReference type="PANTHER" id="PTHR11458:SF0">
    <property type="entry name" value="DELTA-AMINOLEVULINIC ACID DEHYDRATASE"/>
    <property type="match status" value="1"/>
</dbReference>
<gene>
    <name evidence="18" type="ORF">Fcan01_21560</name>
</gene>
<dbReference type="GO" id="GO:0006782">
    <property type="term" value="P:protoporphyrinogen IX biosynthetic process"/>
    <property type="evidence" value="ECO:0007669"/>
    <property type="project" value="UniProtKB-UniPathway"/>
</dbReference>
<evidence type="ECO:0000256" key="6">
    <source>
        <dbReference type="ARBA" id="ARBA00022723"/>
    </source>
</evidence>
<feature type="binding site" evidence="15">
    <location>
        <position position="216"/>
    </location>
    <ligand>
        <name>5-aminolevulinate</name>
        <dbReference type="ChEBI" id="CHEBI:356416"/>
        <label>1</label>
    </ligand>
</feature>
<feature type="active site" description="Schiff-base intermediate with substrate" evidence="14">
    <location>
        <position position="206"/>
    </location>
</feature>
<name>A0A226DFH1_FOLCA</name>
<dbReference type="GO" id="GO:0008270">
    <property type="term" value="F:zinc ion binding"/>
    <property type="evidence" value="ECO:0007669"/>
    <property type="project" value="TreeGrafter"/>
</dbReference>
<keyword evidence="9 16" id="KW-0456">Lyase</keyword>
<comment type="similarity">
    <text evidence="3 17">Belongs to the ALAD family.</text>
</comment>
<dbReference type="PANTHER" id="PTHR11458">
    <property type="entry name" value="DELTA-AMINOLEVULINIC ACID DEHYDRATASE"/>
    <property type="match status" value="1"/>
</dbReference>
<protein>
    <recommendedName>
        <fullName evidence="5 16">Delta-aminolevulinic acid dehydratase</fullName>
        <ecNumber evidence="4 16">4.2.1.24</ecNumber>
    </recommendedName>
</protein>
<dbReference type="AlphaFoldDB" id="A0A226DFH1"/>
<comment type="function">
    <text evidence="11">Catalyzes an early step in the biosynthesis of tetrapyrroles. Binds two molecules of 5-aminolevulinate per subunit, each at a distinct site, and catalyzes their condensation to form porphobilinogen.</text>
</comment>
<dbReference type="OMA" id="YQMDYAN"/>
<dbReference type="GO" id="GO:0004655">
    <property type="term" value="F:porphobilinogen synthase activity"/>
    <property type="evidence" value="ECO:0007669"/>
    <property type="project" value="UniProtKB-EC"/>
</dbReference>
<keyword evidence="8" id="KW-0350">Heme biosynthesis</keyword>
<evidence type="ECO:0000256" key="14">
    <source>
        <dbReference type="PIRSR" id="PIRSR001415-1"/>
    </source>
</evidence>
<comment type="caution">
    <text evidence="18">The sequence shown here is derived from an EMBL/GenBank/DDBJ whole genome shotgun (WGS) entry which is preliminary data.</text>
</comment>
<feature type="active site" description="Schiff-base intermediate with substrate" evidence="14">
    <location>
        <position position="259"/>
    </location>
</feature>
<organism evidence="18 19">
    <name type="scientific">Folsomia candida</name>
    <name type="common">Springtail</name>
    <dbReference type="NCBI Taxonomy" id="158441"/>
    <lineage>
        <taxon>Eukaryota</taxon>
        <taxon>Metazoa</taxon>
        <taxon>Ecdysozoa</taxon>
        <taxon>Arthropoda</taxon>
        <taxon>Hexapoda</taxon>
        <taxon>Collembola</taxon>
        <taxon>Entomobryomorpha</taxon>
        <taxon>Isotomoidea</taxon>
        <taxon>Isotomidae</taxon>
        <taxon>Proisotominae</taxon>
        <taxon>Folsomia</taxon>
    </lineage>
</organism>
<evidence type="ECO:0000256" key="13">
    <source>
        <dbReference type="ARBA" id="ARBA00047651"/>
    </source>
</evidence>
<keyword evidence="7" id="KW-0862">Zinc</keyword>
<dbReference type="InterPro" id="IPR013785">
    <property type="entry name" value="Aldolase_TIM"/>
</dbReference>
<evidence type="ECO:0000256" key="7">
    <source>
        <dbReference type="ARBA" id="ARBA00022833"/>
    </source>
</evidence>
<comment type="cofactor">
    <cofactor evidence="1">
        <name>Zn(2+)</name>
        <dbReference type="ChEBI" id="CHEBI:29105"/>
    </cofactor>
</comment>
<accession>A0A226DFH1</accession>
<keyword evidence="19" id="KW-1185">Reference proteome</keyword>
<evidence type="ECO:0000256" key="5">
    <source>
        <dbReference type="ARBA" id="ARBA00020771"/>
    </source>
</evidence>
<reference evidence="18 19" key="1">
    <citation type="submission" date="2015-12" db="EMBL/GenBank/DDBJ databases">
        <title>The genome of Folsomia candida.</title>
        <authorList>
            <person name="Faddeeva A."/>
            <person name="Derks M.F."/>
            <person name="Anvar Y."/>
            <person name="Smit S."/>
            <person name="Van Straalen N."/>
            <person name="Roelofs D."/>
        </authorList>
    </citation>
    <scope>NUCLEOTIDE SEQUENCE [LARGE SCALE GENOMIC DNA]</scope>
    <source>
        <strain evidence="18 19">VU population</strain>
        <tissue evidence="18">Whole body</tissue>
    </source>
</reference>
<feature type="binding site" evidence="15">
    <location>
        <position position="325"/>
    </location>
    <ligand>
        <name>5-aminolevulinate</name>
        <dbReference type="ChEBI" id="CHEBI:356416"/>
        <label>2</label>
    </ligand>
</feature>
<sequence>MASGSKFGFGLHSGFGHPVLRQWQENNTQISASNLMYPVFISHDPNGEEEIPSMPGVKRWGLNTITTHLKPIVENGLTSILIFGVPKTDVKDETGSAAEDPKRSPVVPVIQLIRKAFPNLLVACDVCLCTWTNHGHCGIIPQDANGQIDNAASIKRLAQIAVAFARAGCQVIAPSDMMDGRVLAIKTALKEANLGRQVPVLSYSSKFASCLYGPFRDAAGSAPSFGDRKTYQLPLGSAGLAIRAADRDVEEGADMLMVKPGIFYLDLISKIKERHPNHPMFAYQVSGEYSMLVRGSEAGLFDLDTAIMEALRSFRRAGTDVIISYFTPRVLENLRISQKV</sequence>
<dbReference type="GO" id="GO:0005829">
    <property type="term" value="C:cytosol"/>
    <property type="evidence" value="ECO:0007669"/>
    <property type="project" value="TreeGrafter"/>
</dbReference>
<dbReference type="SMART" id="SM01004">
    <property type="entry name" value="ALAD"/>
    <property type="match status" value="1"/>
</dbReference>
<dbReference type="PROSITE" id="PS00169">
    <property type="entry name" value="D_ALA_DEHYDRATASE"/>
    <property type="match status" value="1"/>
</dbReference>
<dbReference type="PRINTS" id="PR00144">
    <property type="entry name" value="DALDHYDRTASE"/>
</dbReference>
<evidence type="ECO:0000313" key="19">
    <source>
        <dbReference type="Proteomes" id="UP000198287"/>
    </source>
</evidence>
<evidence type="ECO:0000313" key="18">
    <source>
        <dbReference type="EMBL" id="OXA43604.1"/>
    </source>
</evidence>
<dbReference type="InterPro" id="IPR001731">
    <property type="entry name" value="ALAD"/>
</dbReference>
<feature type="binding site" evidence="15">
    <location>
        <position position="286"/>
    </location>
    <ligand>
        <name>5-aminolevulinate</name>
        <dbReference type="ChEBI" id="CHEBI:356416"/>
        <label>2</label>
    </ligand>
</feature>
<evidence type="ECO:0000256" key="17">
    <source>
        <dbReference type="RuleBase" id="RU004161"/>
    </source>
</evidence>
<dbReference type="Proteomes" id="UP000198287">
    <property type="component" value="Unassembled WGS sequence"/>
</dbReference>
<evidence type="ECO:0000256" key="4">
    <source>
        <dbReference type="ARBA" id="ARBA00012053"/>
    </source>
</evidence>
<dbReference type="UniPathway" id="UPA00251">
    <property type="reaction ID" value="UER00318"/>
</dbReference>
<evidence type="ECO:0000256" key="3">
    <source>
        <dbReference type="ARBA" id="ARBA00008055"/>
    </source>
</evidence>
<proteinExistence type="inferred from homology"/>
<evidence type="ECO:0000256" key="8">
    <source>
        <dbReference type="ARBA" id="ARBA00023133"/>
    </source>
</evidence>
<evidence type="ECO:0000256" key="12">
    <source>
        <dbReference type="ARBA" id="ARBA00025861"/>
    </source>
</evidence>
<evidence type="ECO:0000256" key="10">
    <source>
        <dbReference type="ARBA" id="ARBA00023244"/>
    </source>
</evidence>
<dbReference type="FunFam" id="3.20.20.70:FF:000048">
    <property type="entry name" value="Delta-aminolevulinic acid dehydratase"/>
    <property type="match status" value="1"/>
</dbReference>
<dbReference type="NCBIfam" id="NF006762">
    <property type="entry name" value="PRK09283.1"/>
    <property type="match status" value="1"/>
</dbReference>
<comment type="subunit">
    <text evidence="12">Homooctamer; active form. Homohexamer; low activity form.</text>
</comment>
<feature type="binding site" evidence="15">
    <location>
        <position position="228"/>
    </location>
    <ligand>
        <name>5-aminolevulinate</name>
        <dbReference type="ChEBI" id="CHEBI:356416"/>
        <label>1</label>
    </ligand>
</feature>
<dbReference type="InterPro" id="IPR030656">
    <property type="entry name" value="ALAD_AS"/>
</dbReference>
<evidence type="ECO:0000256" key="16">
    <source>
        <dbReference type="RuleBase" id="RU000515"/>
    </source>
</evidence>
<keyword evidence="6" id="KW-0479">Metal-binding</keyword>
<evidence type="ECO:0000256" key="1">
    <source>
        <dbReference type="ARBA" id="ARBA00001947"/>
    </source>
</evidence>